<evidence type="ECO:0000256" key="1">
    <source>
        <dbReference type="SAM" id="MobiDB-lite"/>
    </source>
</evidence>
<dbReference type="Proteomes" id="UP001201812">
    <property type="component" value="Unassembled WGS sequence"/>
</dbReference>
<comment type="caution">
    <text evidence="3">The sequence shown here is derived from an EMBL/GenBank/DDBJ whole genome shotgun (WGS) entry which is preliminary data.</text>
</comment>
<proteinExistence type="predicted"/>
<keyword evidence="2" id="KW-0812">Transmembrane</keyword>
<feature type="transmembrane region" description="Helical" evidence="2">
    <location>
        <begin position="230"/>
        <end position="250"/>
    </location>
</feature>
<protein>
    <submittedName>
        <fullName evidence="3">Uncharacterized protein</fullName>
    </submittedName>
</protein>
<feature type="transmembrane region" description="Helical" evidence="2">
    <location>
        <begin position="191"/>
        <end position="210"/>
    </location>
</feature>
<keyword evidence="4" id="KW-1185">Reference proteome</keyword>
<evidence type="ECO:0000313" key="4">
    <source>
        <dbReference type="Proteomes" id="UP001201812"/>
    </source>
</evidence>
<feature type="transmembrane region" description="Helical" evidence="2">
    <location>
        <begin position="142"/>
        <end position="162"/>
    </location>
</feature>
<organism evidence="3 4">
    <name type="scientific">Ditylenchus destructor</name>
    <dbReference type="NCBI Taxonomy" id="166010"/>
    <lineage>
        <taxon>Eukaryota</taxon>
        <taxon>Metazoa</taxon>
        <taxon>Ecdysozoa</taxon>
        <taxon>Nematoda</taxon>
        <taxon>Chromadorea</taxon>
        <taxon>Rhabditida</taxon>
        <taxon>Tylenchina</taxon>
        <taxon>Tylenchomorpha</taxon>
        <taxon>Sphaerularioidea</taxon>
        <taxon>Anguinidae</taxon>
        <taxon>Anguininae</taxon>
        <taxon>Ditylenchus</taxon>
    </lineage>
</organism>
<feature type="transmembrane region" description="Helical" evidence="2">
    <location>
        <begin position="50"/>
        <end position="71"/>
    </location>
</feature>
<keyword evidence="2" id="KW-0472">Membrane</keyword>
<reference evidence="3" key="1">
    <citation type="submission" date="2022-01" db="EMBL/GenBank/DDBJ databases">
        <title>Genome Sequence Resource for Two Populations of Ditylenchus destructor, the Migratory Endoparasitic Phytonematode.</title>
        <authorList>
            <person name="Zhang H."/>
            <person name="Lin R."/>
            <person name="Xie B."/>
        </authorList>
    </citation>
    <scope>NUCLEOTIDE SEQUENCE</scope>
    <source>
        <strain evidence="3">BazhouSP</strain>
    </source>
</reference>
<feature type="region of interest" description="Disordered" evidence="1">
    <location>
        <begin position="302"/>
        <end position="322"/>
    </location>
</feature>
<accession>A0AAD4R4C3</accession>
<keyword evidence="2" id="KW-1133">Transmembrane helix</keyword>
<dbReference type="EMBL" id="JAKKPZ010000034">
    <property type="protein sequence ID" value="KAI1708658.1"/>
    <property type="molecule type" value="Genomic_DNA"/>
</dbReference>
<feature type="transmembrane region" description="Helical" evidence="2">
    <location>
        <begin position="91"/>
        <end position="115"/>
    </location>
</feature>
<dbReference type="AlphaFoldDB" id="A0AAD4R4C3"/>
<name>A0AAD4R4C3_9BILA</name>
<feature type="transmembrane region" description="Helical" evidence="2">
    <location>
        <begin position="262"/>
        <end position="283"/>
    </location>
</feature>
<gene>
    <name evidence="3" type="ORF">DdX_11735</name>
</gene>
<feature type="transmembrane region" description="Helical" evidence="2">
    <location>
        <begin position="16"/>
        <end position="38"/>
    </location>
</feature>
<evidence type="ECO:0000313" key="3">
    <source>
        <dbReference type="EMBL" id="KAI1708658.1"/>
    </source>
</evidence>
<sequence>MPGGAYVTYLNFAETLITLACQITSLFLNLNLVYISLFKPKFLLVKGLSISLMAYLYTHIFMATFALPGNLYMGLSWKPPPSDASNRNPYLLYWLGLVASNYYTASPVLVLMLTLDRCISLKLPSYSFFPASSKGRSLKLSLVWTMLGVVVATCVGNTWVYLLELPLDLTRVSNCEVFPCFAIKNRSFPQLTWKVVISIINLISCSLFFYMLKQSGKAKIIKNRVVKNTILFELFFDVIPAITGLAFNLIVGETPANYLGQYTVMLCYVDAACCSIFYSKVMLRSCGWKHWKHSTTRTVASVEPHPQPLSSMSGNRSHSRHQ</sequence>
<evidence type="ECO:0000256" key="2">
    <source>
        <dbReference type="SAM" id="Phobius"/>
    </source>
</evidence>